<dbReference type="InterPro" id="IPR012334">
    <property type="entry name" value="Pectin_lyas_fold"/>
</dbReference>
<accession>A0AAU8KYC1</accession>
<evidence type="ECO:0000256" key="2">
    <source>
        <dbReference type="ARBA" id="ARBA00022844"/>
    </source>
</evidence>
<feature type="coiled-coil region" evidence="3">
    <location>
        <begin position="169"/>
        <end position="203"/>
    </location>
</feature>
<name>A0AAU8KYC1_9CAUD</name>
<dbReference type="InterPro" id="IPR006626">
    <property type="entry name" value="PbH1"/>
</dbReference>
<proteinExistence type="predicted"/>
<evidence type="ECO:0000256" key="1">
    <source>
        <dbReference type="ARBA" id="ARBA00004328"/>
    </source>
</evidence>
<sequence>MINKLNKWDLNCSVFNSYDFDDCMSLNELLCRFFTKINECIEASNKSLNLLEWLHEVGLKEEVVSLLGEWKDNGTLAELISEQILSEIKQNIANNQSAIGELQSKDTEFDNSINELKEKDNEIDEELESLKEKDASLDEEISTINGNIEALQQKDNEHDNSIQSLDGRITTNEASISTLNNEVEELKAKDLSLENGLNELKNSSVIKVVKNESELREALGRHNVIICDFATLDITTAIEVPSNTRLVSFVDTVVKNSSGNLDNLMRNKTNGEGGYNGSKNIIIDGFVFDGLDRETTGLTLLGIGHAQNIEIINCSFKNLHIWHMIELNACKNATIKYNSFSNYGTRGSGASEVIQLDGAFETTVFPWIGPYDKTMCMNIFIESNDFNDIGLITNQIACIGNHWYEAGYTTMHVRIRDNRGSNVACFVKLNDTKDLIIENNDIYNIGIFSYFRGQQNATNRLTLHNNSIYGWEGYTGEQRLIMIDNNSNSPKCERVTITNNKVANMATHAIGITADDVVISENTIRGVKKTGIYMYGGERWSVNNNVFFFVGDDTSLPQIKIGGNASLPTKYFTVTGNVCVGNSKVGEISVAETTGVGVVSGNVANVTGSTSNIIKANNVDQNNGNRN</sequence>
<protein>
    <recommendedName>
        <fullName evidence="5">Right handed beta helix domain-containing protein</fullName>
    </recommendedName>
</protein>
<dbReference type="EMBL" id="PP869283">
    <property type="protein sequence ID" value="XCN28549.1"/>
    <property type="molecule type" value="Genomic_DNA"/>
</dbReference>
<gene>
    <name evidence="4" type="ORF">vBCPPX44_9</name>
</gene>
<keyword evidence="2" id="KW-0946">Virion</keyword>
<evidence type="ECO:0000313" key="4">
    <source>
        <dbReference type="EMBL" id="XCN28549.1"/>
    </source>
</evidence>
<dbReference type="Gene3D" id="1.20.5.340">
    <property type="match status" value="1"/>
</dbReference>
<reference evidence="4" key="1">
    <citation type="submission" date="2024-06" db="EMBL/GenBank/DDBJ databases">
        <authorList>
            <person name="Li M."/>
        </authorList>
    </citation>
    <scope>NUCLEOTIDE SEQUENCE</scope>
</reference>
<evidence type="ECO:0000256" key="3">
    <source>
        <dbReference type="SAM" id="Coils"/>
    </source>
</evidence>
<organism evidence="4">
    <name type="scientific">Clostridium phage vB_CPP_X44</name>
    <dbReference type="NCBI Taxonomy" id="3232179"/>
    <lineage>
        <taxon>Viruses</taxon>
        <taxon>Duplodnaviria</taxon>
        <taxon>Heunggongvirae</taxon>
        <taxon>Uroviricota</taxon>
        <taxon>Caudoviricetes</taxon>
    </lineage>
</organism>
<dbReference type="InterPro" id="IPR011050">
    <property type="entry name" value="Pectin_lyase_fold/virulence"/>
</dbReference>
<feature type="coiled-coil region" evidence="3">
    <location>
        <begin position="85"/>
        <end position="136"/>
    </location>
</feature>
<comment type="subcellular location">
    <subcellularLocation>
        <location evidence="1">Virion</location>
    </subcellularLocation>
</comment>
<dbReference type="GO" id="GO:0051701">
    <property type="term" value="P:biological process involved in interaction with host"/>
    <property type="evidence" value="ECO:0007669"/>
    <property type="project" value="UniProtKB-ARBA"/>
</dbReference>
<dbReference type="GO" id="GO:0019058">
    <property type="term" value="P:viral life cycle"/>
    <property type="evidence" value="ECO:0007669"/>
    <property type="project" value="UniProtKB-ARBA"/>
</dbReference>
<evidence type="ECO:0008006" key="5">
    <source>
        <dbReference type="Google" id="ProtNLM"/>
    </source>
</evidence>
<dbReference type="GO" id="GO:0044423">
    <property type="term" value="C:virion component"/>
    <property type="evidence" value="ECO:0007669"/>
    <property type="project" value="UniProtKB-KW"/>
</dbReference>
<keyword evidence="3" id="KW-0175">Coiled coil</keyword>
<dbReference type="SUPFAM" id="SSF51126">
    <property type="entry name" value="Pectin lyase-like"/>
    <property type="match status" value="2"/>
</dbReference>
<dbReference type="SMART" id="SM00710">
    <property type="entry name" value="PbH1"/>
    <property type="match status" value="5"/>
</dbReference>
<dbReference type="Gene3D" id="2.160.20.10">
    <property type="entry name" value="Single-stranded right-handed beta-helix, Pectin lyase-like"/>
    <property type="match status" value="1"/>
</dbReference>